<comment type="caution">
    <text evidence="5">The sequence shown here is derived from an EMBL/GenBank/DDBJ whole genome shotgun (WGS) entry which is preliminary data.</text>
</comment>
<comment type="subcellular location">
    <subcellularLocation>
        <location evidence="1">Secreted</location>
    </subcellularLocation>
</comment>
<dbReference type="AlphaFoldDB" id="A0AAV5V283"/>
<gene>
    <name evidence="5" type="ORF">PFISCL1PPCAC_4748</name>
</gene>
<evidence type="ECO:0000313" key="5">
    <source>
        <dbReference type="EMBL" id="GMT13451.1"/>
    </source>
</evidence>
<dbReference type="EMBL" id="BTSY01000002">
    <property type="protein sequence ID" value="GMT13451.1"/>
    <property type="molecule type" value="Genomic_DNA"/>
</dbReference>
<proteinExistence type="inferred from homology"/>
<dbReference type="InterPro" id="IPR001534">
    <property type="entry name" value="Transthyretin-like"/>
</dbReference>
<dbReference type="Proteomes" id="UP001432322">
    <property type="component" value="Unassembled WGS sequence"/>
</dbReference>
<dbReference type="GO" id="GO:0009986">
    <property type="term" value="C:cell surface"/>
    <property type="evidence" value="ECO:0007669"/>
    <property type="project" value="InterPro"/>
</dbReference>
<dbReference type="PANTHER" id="PTHR21700">
    <property type="entry name" value="TRANSTHYRETIN-LIKE FAMILY PROTEIN-RELATED"/>
    <property type="match status" value="1"/>
</dbReference>
<accession>A0AAV5V283</accession>
<dbReference type="InterPro" id="IPR038479">
    <property type="entry name" value="Transthyretin-like_sf"/>
</dbReference>
<name>A0AAV5V283_9BILA</name>
<organism evidence="5 6">
    <name type="scientific">Pristionchus fissidentatus</name>
    <dbReference type="NCBI Taxonomy" id="1538716"/>
    <lineage>
        <taxon>Eukaryota</taxon>
        <taxon>Metazoa</taxon>
        <taxon>Ecdysozoa</taxon>
        <taxon>Nematoda</taxon>
        <taxon>Chromadorea</taxon>
        <taxon>Rhabditida</taxon>
        <taxon>Rhabditina</taxon>
        <taxon>Diplogasteromorpha</taxon>
        <taxon>Diplogasteroidea</taxon>
        <taxon>Neodiplogasteridae</taxon>
        <taxon>Pristionchus</taxon>
    </lineage>
</organism>
<feature type="non-terminal residue" evidence="5">
    <location>
        <position position="101"/>
    </location>
</feature>
<sequence length="101" mass="11545">YCEDKAMKDVQVELMERDVGELFAGPVDPDDYLGHVHSNAHGNFTISGETEEFTKIEPYIRITHNCATESKCVRILEIDIPDSYINTKPWLMEPLELSSTR</sequence>
<feature type="non-terminal residue" evidence="5">
    <location>
        <position position="1"/>
    </location>
</feature>
<evidence type="ECO:0000256" key="1">
    <source>
        <dbReference type="ARBA" id="ARBA00004613"/>
    </source>
</evidence>
<dbReference type="GO" id="GO:0005576">
    <property type="term" value="C:extracellular region"/>
    <property type="evidence" value="ECO:0007669"/>
    <property type="project" value="UniProtKB-SubCell"/>
</dbReference>
<evidence type="ECO:0000256" key="3">
    <source>
        <dbReference type="ARBA" id="ARBA00022525"/>
    </source>
</evidence>
<evidence type="ECO:0000256" key="4">
    <source>
        <dbReference type="ARBA" id="ARBA00022729"/>
    </source>
</evidence>
<reference evidence="5" key="1">
    <citation type="submission" date="2023-10" db="EMBL/GenBank/DDBJ databases">
        <title>Genome assembly of Pristionchus species.</title>
        <authorList>
            <person name="Yoshida K."/>
            <person name="Sommer R.J."/>
        </authorList>
    </citation>
    <scope>NUCLEOTIDE SEQUENCE</scope>
    <source>
        <strain evidence="5">RS5133</strain>
    </source>
</reference>
<evidence type="ECO:0000313" key="6">
    <source>
        <dbReference type="Proteomes" id="UP001432322"/>
    </source>
</evidence>
<keyword evidence="6" id="KW-1185">Reference proteome</keyword>
<protein>
    <recommendedName>
        <fullName evidence="7">Transthyretin-like family protein</fullName>
    </recommendedName>
</protein>
<dbReference type="Gene3D" id="2.60.40.3330">
    <property type="match status" value="1"/>
</dbReference>
<dbReference type="PANTHER" id="PTHR21700:SF30">
    <property type="entry name" value="TRANSTHYRETIN-LIKE FAMILY PROTEIN"/>
    <property type="match status" value="1"/>
</dbReference>
<keyword evidence="3" id="KW-0964">Secreted</keyword>
<evidence type="ECO:0000256" key="2">
    <source>
        <dbReference type="ARBA" id="ARBA00010112"/>
    </source>
</evidence>
<comment type="similarity">
    <text evidence="2">Belongs to the nematode transthyretin-like family.</text>
</comment>
<dbReference type="Pfam" id="PF01060">
    <property type="entry name" value="TTR-52"/>
    <property type="match status" value="1"/>
</dbReference>
<evidence type="ECO:0008006" key="7">
    <source>
        <dbReference type="Google" id="ProtNLM"/>
    </source>
</evidence>
<keyword evidence="4" id="KW-0732">Signal</keyword>